<dbReference type="Proteomes" id="UP000494165">
    <property type="component" value="Unassembled WGS sequence"/>
</dbReference>
<dbReference type="GO" id="GO:0060294">
    <property type="term" value="P:cilium movement involved in cell motility"/>
    <property type="evidence" value="ECO:0007669"/>
    <property type="project" value="UniProtKB-UniRule"/>
</dbReference>
<keyword evidence="3" id="KW-0282">Flagellum</keyword>
<evidence type="ECO:0000256" key="4">
    <source>
        <dbReference type="SAM" id="Coils"/>
    </source>
</evidence>
<dbReference type="PRINTS" id="PR00511">
    <property type="entry name" value="TEKTIN"/>
</dbReference>
<evidence type="ECO:0000256" key="2">
    <source>
        <dbReference type="ARBA" id="ARBA00022490"/>
    </source>
</evidence>
<keyword evidence="4" id="KW-0175">Coiled coil</keyword>
<accession>A0A8S1DLK9</accession>
<evidence type="ECO:0000313" key="5">
    <source>
        <dbReference type="EMBL" id="CAB3381454.1"/>
    </source>
</evidence>
<dbReference type="GO" id="GO:0060271">
    <property type="term" value="P:cilium assembly"/>
    <property type="evidence" value="ECO:0007669"/>
    <property type="project" value="UniProtKB-UniRule"/>
</dbReference>
<evidence type="ECO:0000256" key="1">
    <source>
        <dbReference type="ARBA" id="ARBA00007209"/>
    </source>
</evidence>
<comment type="caution">
    <text evidence="5">The sequence shown here is derived from an EMBL/GenBank/DDBJ whole genome shotgun (WGS) entry which is preliminary data.</text>
</comment>
<dbReference type="GO" id="GO:0005634">
    <property type="term" value="C:nucleus"/>
    <property type="evidence" value="ECO:0007669"/>
    <property type="project" value="TreeGrafter"/>
</dbReference>
<keyword evidence="3" id="KW-0969">Cilium</keyword>
<keyword evidence="3" id="KW-0966">Cell projection</keyword>
<keyword evidence="6" id="KW-1185">Reference proteome</keyword>
<dbReference type="PANTHER" id="PTHR19960:SF11">
    <property type="entry name" value="TEKTIN"/>
    <property type="match status" value="1"/>
</dbReference>
<dbReference type="GO" id="GO:0005930">
    <property type="term" value="C:axoneme"/>
    <property type="evidence" value="ECO:0007669"/>
    <property type="project" value="UniProtKB-SubCell"/>
</dbReference>
<gene>
    <name evidence="5" type="ORF">CLODIP_2_CD10625</name>
</gene>
<organism evidence="5 6">
    <name type="scientific">Cloeon dipterum</name>
    <dbReference type="NCBI Taxonomy" id="197152"/>
    <lineage>
        <taxon>Eukaryota</taxon>
        <taxon>Metazoa</taxon>
        <taxon>Ecdysozoa</taxon>
        <taxon>Arthropoda</taxon>
        <taxon>Hexapoda</taxon>
        <taxon>Insecta</taxon>
        <taxon>Pterygota</taxon>
        <taxon>Palaeoptera</taxon>
        <taxon>Ephemeroptera</taxon>
        <taxon>Pisciforma</taxon>
        <taxon>Baetidae</taxon>
        <taxon>Cloeon</taxon>
    </lineage>
</organism>
<evidence type="ECO:0000313" key="6">
    <source>
        <dbReference type="Proteomes" id="UP000494165"/>
    </source>
</evidence>
<dbReference type="OrthoDB" id="9886517at2759"/>
<dbReference type="InterPro" id="IPR048256">
    <property type="entry name" value="Tektin-like"/>
</dbReference>
<name>A0A8S1DLK9_9INSE</name>
<sequence length="460" mass="52258">MALRLGGGGAAAIFDSVGDTQASWAPTKKAPYIAEPAPFALCPNLPKIAQERGVLSATRAALYSRHTPHEWLQNNMRNYHEADSTRNLAERLRSEAVRVMREAQELTSSAQRDSGRRLGERISDTTFWQHEVSAELEKLLAESSLLAETRRSLDKAAKDCDGPLHVAQECLYHRENRQGIDLVHDQVEIALLSEVDTLKSCQSRLRALHDRATDQLRSNRAAQHELERDLRHKESALDIDSKCHGLSNHSKEINFYSGIEKVDPTVSVPETWAQFSSRNVQRSAAERASSRQLRSEADLLISTCASEMWDAWNRSNNNLAKRSSEVMDTKSKLEMHLHKVQQEIFDVERNMSQLRRAISDKCAPMRVAQTRLEARIHRPDVELCRDPVQHRLVKEVHEIESSVERLQRKLAEAEAQHQQLLRTKAALQADLQVKSNSLFIDRERCLGMRRGYPLGSSVKY</sequence>
<evidence type="ECO:0000256" key="3">
    <source>
        <dbReference type="RuleBase" id="RU367040"/>
    </source>
</evidence>
<dbReference type="PANTHER" id="PTHR19960">
    <property type="entry name" value="TEKTIN"/>
    <property type="match status" value="1"/>
</dbReference>
<reference evidence="5 6" key="1">
    <citation type="submission" date="2020-04" db="EMBL/GenBank/DDBJ databases">
        <authorList>
            <person name="Alioto T."/>
            <person name="Alioto T."/>
            <person name="Gomez Garrido J."/>
        </authorList>
    </citation>
    <scope>NUCLEOTIDE SEQUENCE [LARGE SCALE GENOMIC DNA]</scope>
</reference>
<keyword evidence="2" id="KW-0963">Cytoplasm</keyword>
<feature type="coiled-coil region" evidence="4">
    <location>
        <begin position="389"/>
        <end position="430"/>
    </location>
</feature>
<dbReference type="Pfam" id="PF03148">
    <property type="entry name" value="Tektin"/>
    <property type="match status" value="1"/>
</dbReference>
<dbReference type="GO" id="GO:0015630">
    <property type="term" value="C:microtubule cytoskeleton"/>
    <property type="evidence" value="ECO:0007669"/>
    <property type="project" value="UniProtKB-UniRule"/>
</dbReference>
<proteinExistence type="inferred from homology"/>
<dbReference type="InterPro" id="IPR000435">
    <property type="entry name" value="Tektins"/>
</dbReference>
<dbReference type="EMBL" id="CADEPI010000234">
    <property type="protein sequence ID" value="CAB3381454.1"/>
    <property type="molecule type" value="Genomic_DNA"/>
</dbReference>
<protein>
    <recommendedName>
        <fullName evidence="3">Tektin</fullName>
    </recommendedName>
</protein>
<comment type="similarity">
    <text evidence="1 3">Belongs to the tektin family.</text>
</comment>
<comment type="subcellular location">
    <subcellularLocation>
        <location evidence="3">Cytoplasm</location>
        <location evidence="3">Cytoskeleton</location>
        <location evidence="3">Cilium axoneme</location>
    </subcellularLocation>
</comment>
<dbReference type="AlphaFoldDB" id="A0A8S1DLK9"/>